<organism evidence="9 10">
    <name type="scientific">Cladophialophora chaetospira</name>
    <dbReference type="NCBI Taxonomy" id="386627"/>
    <lineage>
        <taxon>Eukaryota</taxon>
        <taxon>Fungi</taxon>
        <taxon>Dikarya</taxon>
        <taxon>Ascomycota</taxon>
        <taxon>Pezizomycotina</taxon>
        <taxon>Eurotiomycetes</taxon>
        <taxon>Chaetothyriomycetidae</taxon>
        <taxon>Chaetothyriales</taxon>
        <taxon>Herpotrichiellaceae</taxon>
        <taxon>Cladophialophora</taxon>
    </lineage>
</organism>
<evidence type="ECO:0000256" key="8">
    <source>
        <dbReference type="ARBA" id="ARBA00022975"/>
    </source>
</evidence>
<dbReference type="HAMAP" id="MF_00219">
    <property type="entry name" value="PyrC_classII"/>
    <property type="match status" value="1"/>
</dbReference>
<dbReference type="InterPro" id="IPR032466">
    <property type="entry name" value="Metal_Hydrolase"/>
</dbReference>
<dbReference type="InterPro" id="IPR002195">
    <property type="entry name" value="Dihydroorotase_CS"/>
</dbReference>
<dbReference type="PROSITE" id="PS00483">
    <property type="entry name" value="DIHYDROOROTASE_2"/>
    <property type="match status" value="1"/>
</dbReference>
<accession>A0AA38WZ90</accession>
<dbReference type="SUPFAM" id="SSF51556">
    <property type="entry name" value="Metallo-dependent hydrolases"/>
    <property type="match status" value="1"/>
</dbReference>
<protein>
    <recommendedName>
        <fullName evidence="4">dihydroorotase</fullName>
        <ecNumber evidence="4">3.5.2.3</ecNumber>
    </recommendedName>
</protein>
<dbReference type="GO" id="GO:0006221">
    <property type="term" value="P:pyrimidine nucleotide biosynthetic process"/>
    <property type="evidence" value="ECO:0007669"/>
    <property type="project" value="UniProtKB-KW"/>
</dbReference>
<evidence type="ECO:0000313" key="10">
    <source>
        <dbReference type="Proteomes" id="UP001172673"/>
    </source>
</evidence>
<evidence type="ECO:0000256" key="5">
    <source>
        <dbReference type="ARBA" id="ARBA00022723"/>
    </source>
</evidence>
<reference evidence="9" key="1">
    <citation type="submission" date="2022-10" db="EMBL/GenBank/DDBJ databases">
        <title>Culturing micro-colonial fungi from biological soil crusts in the Mojave desert and describing Neophaeococcomyces mojavensis, and introducing the new genera and species Taxawa tesnikishii.</title>
        <authorList>
            <person name="Kurbessoian T."/>
            <person name="Stajich J.E."/>
        </authorList>
    </citation>
    <scope>NUCLEOTIDE SEQUENCE</scope>
    <source>
        <strain evidence="9">TK_41</strain>
    </source>
</reference>
<gene>
    <name evidence="9" type="primary">URA4</name>
    <name evidence="9" type="ORF">H2200_011386</name>
</gene>
<dbReference type="AlphaFoldDB" id="A0AA38WZ90"/>
<dbReference type="Proteomes" id="UP001172673">
    <property type="component" value="Unassembled WGS sequence"/>
</dbReference>
<evidence type="ECO:0000256" key="2">
    <source>
        <dbReference type="ARBA" id="ARBA00004880"/>
    </source>
</evidence>
<dbReference type="GO" id="GO:0006207">
    <property type="term" value="P:'de novo' pyrimidine nucleobase biosynthetic process"/>
    <property type="evidence" value="ECO:0007669"/>
    <property type="project" value="TreeGrafter"/>
</dbReference>
<keyword evidence="5" id="KW-0479">Metal-binding</keyword>
<keyword evidence="10" id="KW-1185">Reference proteome</keyword>
<comment type="cofactor">
    <cofactor evidence="1">
        <name>Zn(2+)</name>
        <dbReference type="ChEBI" id="CHEBI:29105"/>
    </cofactor>
</comment>
<keyword evidence="7" id="KW-0862">Zinc</keyword>
<dbReference type="PROSITE" id="PS00482">
    <property type="entry name" value="DIHYDROOROTASE_1"/>
    <property type="match status" value="1"/>
</dbReference>
<evidence type="ECO:0000256" key="4">
    <source>
        <dbReference type="ARBA" id="ARBA00012860"/>
    </source>
</evidence>
<dbReference type="FunFam" id="3.20.20.140:FF:000041">
    <property type="entry name" value="Dihydroorotase, variant"/>
    <property type="match status" value="1"/>
</dbReference>
<evidence type="ECO:0000256" key="1">
    <source>
        <dbReference type="ARBA" id="ARBA00001947"/>
    </source>
</evidence>
<dbReference type="PIRSF" id="PIRSF001237">
    <property type="entry name" value="DHOdimr"/>
    <property type="match status" value="1"/>
</dbReference>
<sequence>MASRIFDGLELPASGDFHVHLREGAMLEAVSREIRNGGVETVFVMPNLVPPITTVKHALSYKATIEKHTDVKCLMSLYLHPSMTPETIREAKESGHIYGVKSYPAGVTTNSDSGVVDYEQFYPVFKAMEDEDIVLNLHGEAPPAENITVLNAEEAFLPTLLDLHQRFPRLRIVLEHCTTAAAVEAVKKCGPNVVGTITAHHLFLIVDDWAGDPINFCKPVAKLPSDRVALLKAATSGSPKFFLGTDSAPHPLRAKKGGLGAHDAEKCAAGVFTQPYATQLVLEAFEEAARKGVLEKSDLTPFVLEGFLGDFGRKFYRVEPSGARIKISAREEKVVERLAVGGANAEAGDVVIPFRRNTPIYSLEWLPQKP</sequence>
<dbReference type="Gene3D" id="3.20.20.140">
    <property type="entry name" value="Metal-dependent hydrolases"/>
    <property type="match status" value="1"/>
</dbReference>
<dbReference type="EMBL" id="JAPDRK010000020">
    <property type="protein sequence ID" value="KAJ9603865.1"/>
    <property type="molecule type" value="Genomic_DNA"/>
</dbReference>
<name>A0AA38WZ90_9EURO</name>
<proteinExistence type="inferred from homology"/>
<comment type="pathway">
    <text evidence="2">Pyrimidine metabolism; UMP biosynthesis via de novo pathway; (S)-dihydroorotate from bicarbonate: step 3/3.</text>
</comment>
<evidence type="ECO:0000313" key="9">
    <source>
        <dbReference type="EMBL" id="KAJ9603865.1"/>
    </source>
</evidence>
<comment type="caution">
    <text evidence="9">The sequence shown here is derived from an EMBL/GenBank/DDBJ whole genome shotgun (WGS) entry which is preliminary data.</text>
</comment>
<evidence type="ECO:0000256" key="7">
    <source>
        <dbReference type="ARBA" id="ARBA00022833"/>
    </source>
</evidence>
<dbReference type="PANTHER" id="PTHR43137">
    <property type="entry name" value="DIHYDROOROTASE"/>
    <property type="match status" value="1"/>
</dbReference>
<keyword evidence="6 9" id="KW-0378">Hydrolase</keyword>
<dbReference type="GO" id="GO:0004151">
    <property type="term" value="F:dihydroorotase activity"/>
    <property type="evidence" value="ECO:0007669"/>
    <property type="project" value="UniProtKB-EC"/>
</dbReference>
<dbReference type="GO" id="GO:0046872">
    <property type="term" value="F:metal ion binding"/>
    <property type="evidence" value="ECO:0007669"/>
    <property type="project" value="UniProtKB-KW"/>
</dbReference>
<dbReference type="NCBIfam" id="TIGR00856">
    <property type="entry name" value="pyrC_dimer"/>
    <property type="match status" value="1"/>
</dbReference>
<comment type="similarity">
    <text evidence="3">Belongs to the metallo-dependent hydrolases superfamily. DHOase family. Class II DHOase subfamily.</text>
</comment>
<dbReference type="PANTHER" id="PTHR43137:SF1">
    <property type="entry name" value="DIHYDROOROTASE"/>
    <property type="match status" value="1"/>
</dbReference>
<evidence type="ECO:0000256" key="3">
    <source>
        <dbReference type="ARBA" id="ARBA00005631"/>
    </source>
</evidence>
<dbReference type="GO" id="GO:0005737">
    <property type="term" value="C:cytoplasm"/>
    <property type="evidence" value="ECO:0007669"/>
    <property type="project" value="TreeGrafter"/>
</dbReference>
<keyword evidence="8" id="KW-0665">Pyrimidine biosynthesis</keyword>
<dbReference type="InterPro" id="IPR004721">
    <property type="entry name" value="DHOdimr"/>
</dbReference>
<dbReference type="EC" id="3.5.2.3" evidence="4"/>
<evidence type="ECO:0000256" key="6">
    <source>
        <dbReference type="ARBA" id="ARBA00022801"/>
    </source>
</evidence>